<evidence type="ECO:0000256" key="1">
    <source>
        <dbReference type="ARBA" id="ARBA00004287"/>
    </source>
</evidence>
<keyword evidence="11" id="KW-0175">Coiled coil</keyword>
<dbReference type="GO" id="GO:0035091">
    <property type="term" value="F:phosphatidylinositol binding"/>
    <property type="evidence" value="ECO:0007669"/>
    <property type="project" value="InterPro"/>
</dbReference>
<feature type="region of interest" description="Disordered" evidence="12">
    <location>
        <begin position="1"/>
        <end position="29"/>
    </location>
</feature>
<dbReference type="Gene3D" id="1.20.1270.60">
    <property type="entry name" value="Arfaptin homology (AH) domain/BAR domain"/>
    <property type="match status" value="1"/>
</dbReference>
<dbReference type="GO" id="GO:0005768">
    <property type="term" value="C:endosome"/>
    <property type="evidence" value="ECO:0007669"/>
    <property type="project" value="TreeGrafter"/>
</dbReference>
<evidence type="ECO:0000256" key="8">
    <source>
        <dbReference type="ARBA" id="ARBA00022927"/>
    </source>
</evidence>
<dbReference type="SUPFAM" id="SSF103657">
    <property type="entry name" value="BAR/IMD domain-like"/>
    <property type="match status" value="1"/>
</dbReference>
<feature type="compositionally biased region" description="Basic and acidic residues" evidence="12">
    <location>
        <begin position="43"/>
        <end position="58"/>
    </location>
</feature>
<feature type="region of interest" description="Disordered" evidence="12">
    <location>
        <begin position="213"/>
        <end position="249"/>
    </location>
</feature>
<protein>
    <submittedName>
        <fullName evidence="14">Vps5-domain-containing protein</fullName>
    </submittedName>
</protein>
<dbReference type="InterPro" id="IPR001683">
    <property type="entry name" value="PX_dom"/>
</dbReference>
<dbReference type="Proteomes" id="UP000077266">
    <property type="component" value="Unassembled WGS sequence"/>
</dbReference>
<keyword evidence="10" id="KW-0472">Membrane</keyword>
<keyword evidence="9" id="KW-0333">Golgi apparatus</keyword>
<keyword evidence="6" id="KW-0963">Cytoplasm</keyword>
<dbReference type="Gene3D" id="3.30.1520.10">
    <property type="entry name" value="Phox-like domain"/>
    <property type="match status" value="1"/>
</dbReference>
<keyword evidence="7" id="KW-0597">Phosphoprotein</keyword>
<evidence type="ECO:0000313" key="15">
    <source>
        <dbReference type="Proteomes" id="UP000077266"/>
    </source>
</evidence>
<dbReference type="GO" id="GO:0045053">
    <property type="term" value="P:protein retention in Golgi apparatus"/>
    <property type="evidence" value="ECO:0007669"/>
    <property type="project" value="TreeGrafter"/>
</dbReference>
<dbReference type="GO" id="GO:0030904">
    <property type="term" value="C:retromer complex"/>
    <property type="evidence" value="ECO:0007669"/>
    <property type="project" value="UniProtKB-ARBA"/>
</dbReference>
<feature type="compositionally biased region" description="Basic and acidic residues" evidence="12">
    <location>
        <begin position="1"/>
        <end position="12"/>
    </location>
</feature>
<evidence type="ECO:0000313" key="14">
    <source>
        <dbReference type="EMBL" id="KZW00026.1"/>
    </source>
</evidence>
<dbReference type="PANTHER" id="PTHR10555:SF170">
    <property type="entry name" value="FI18122P1"/>
    <property type="match status" value="1"/>
</dbReference>
<dbReference type="PANTHER" id="PTHR10555">
    <property type="entry name" value="SORTING NEXIN"/>
    <property type="match status" value="1"/>
</dbReference>
<dbReference type="SMART" id="SM00312">
    <property type="entry name" value="PX"/>
    <property type="match status" value="1"/>
</dbReference>
<evidence type="ECO:0000256" key="10">
    <source>
        <dbReference type="ARBA" id="ARBA00023136"/>
    </source>
</evidence>
<evidence type="ECO:0000256" key="11">
    <source>
        <dbReference type="SAM" id="Coils"/>
    </source>
</evidence>
<dbReference type="GO" id="GO:0005794">
    <property type="term" value="C:Golgi apparatus"/>
    <property type="evidence" value="ECO:0007669"/>
    <property type="project" value="UniProtKB-SubCell"/>
</dbReference>
<proteinExistence type="inferred from homology"/>
<name>A0A165N0E7_EXIGL</name>
<keyword evidence="5" id="KW-0813">Transport</keyword>
<evidence type="ECO:0000256" key="6">
    <source>
        <dbReference type="ARBA" id="ARBA00022490"/>
    </source>
</evidence>
<feature type="region of interest" description="Disordered" evidence="12">
    <location>
        <begin position="43"/>
        <end position="191"/>
    </location>
</feature>
<comment type="similarity">
    <text evidence="4">Belongs to the sorting nexin family.</text>
</comment>
<dbReference type="InterPro" id="IPR027267">
    <property type="entry name" value="AH/BAR_dom_sf"/>
</dbReference>
<dbReference type="EMBL" id="KV425904">
    <property type="protein sequence ID" value="KZW00026.1"/>
    <property type="molecule type" value="Genomic_DNA"/>
</dbReference>
<evidence type="ECO:0000256" key="12">
    <source>
        <dbReference type="SAM" id="MobiDB-lite"/>
    </source>
</evidence>
<dbReference type="InParanoid" id="A0A165N0E7"/>
<dbReference type="SUPFAM" id="SSF64268">
    <property type="entry name" value="PX domain"/>
    <property type="match status" value="1"/>
</dbReference>
<keyword evidence="15" id="KW-1185">Reference proteome</keyword>
<dbReference type="InterPro" id="IPR037868">
    <property type="entry name" value="PX_Vps5"/>
</dbReference>
<dbReference type="GO" id="GO:0005829">
    <property type="term" value="C:cytosol"/>
    <property type="evidence" value="ECO:0007669"/>
    <property type="project" value="GOC"/>
</dbReference>
<evidence type="ECO:0000256" key="7">
    <source>
        <dbReference type="ARBA" id="ARBA00022553"/>
    </source>
</evidence>
<reference evidence="14 15" key="1">
    <citation type="journal article" date="2016" name="Mol. Biol. Evol.">
        <title>Comparative Genomics of Early-Diverging Mushroom-Forming Fungi Provides Insights into the Origins of Lignocellulose Decay Capabilities.</title>
        <authorList>
            <person name="Nagy L.G."/>
            <person name="Riley R."/>
            <person name="Tritt A."/>
            <person name="Adam C."/>
            <person name="Daum C."/>
            <person name="Floudas D."/>
            <person name="Sun H."/>
            <person name="Yadav J.S."/>
            <person name="Pangilinan J."/>
            <person name="Larsson K.H."/>
            <person name="Matsuura K."/>
            <person name="Barry K."/>
            <person name="Labutti K."/>
            <person name="Kuo R."/>
            <person name="Ohm R.A."/>
            <person name="Bhattacharya S.S."/>
            <person name="Shirouzu T."/>
            <person name="Yoshinaga Y."/>
            <person name="Martin F.M."/>
            <person name="Grigoriev I.V."/>
            <person name="Hibbett D.S."/>
        </authorList>
    </citation>
    <scope>NUCLEOTIDE SEQUENCE [LARGE SCALE GENOMIC DNA]</scope>
    <source>
        <strain evidence="14 15">HHB12029</strain>
    </source>
</reference>
<dbReference type="AlphaFoldDB" id="A0A165N0E7"/>
<feature type="domain" description="PX" evidence="13">
    <location>
        <begin position="250"/>
        <end position="366"/>
    </location>
</feature>
<comment type="subcellular location">
    <subcellularLocation>
        <location evidence="2">Cytoplasm</location>
    </subcellularLocation>
    <subcellularLocation>
        <location evidence="3">Golgi apparatus</location>
    </subcellularLocation>
    <subcellularLocation>
        <location evidence="1">Membrane</location>
        <topology evidence="1">Peripheral membrane protein</topology>
        <orientation evidence="1">Cytoplasmic side</orientation>
    </subcellularLocation>
</comment>
<evidence type="ECO:0000256" key="2">
    <source>
        <dbReference type="ARBA" id="ARBA00004496"/>
    </source>
</evidence>
<evidence type="ECO:0000256" key="4">
    <source>
        <dbReference type="ARBA" id="ARBA00010883"/>
    </source>
</evidence>
<dbReference type="GO" id="GO:0015031">
    <property type="term" value="P:protein transport"/>
    <property type="evidence" value="ECO:0007669"/>
    <property type="project" value="UniProtKB-KW"/>
</dbReference>
<organism evidence="14 15">
    <name type="scientific">Exidia glandulosa HHB12029</name>
    <dbReference type="NCBI Taxonomy" id="1314781"/>
    <lineage>
        <taxon>Eukaryota</taxon>
        <taxon>Fungi</taxon>
        <taxon>Dikarya</taxon>
        <taxon>Basidiomycota</taxon>
        <taxon>Agaricomycotina</taxon>
        <taxon>Agaricomycetes</taxon>
        <taxon>Auriculariales</taxon>
        <taxon>Exidiaceae</taxon>
        <taxon>Exidia</taxon>
    </lineage>
</organism>
<dbReference type="Pfam" id="PF09325">
    <property type="entry name" value="Vps5"/>
    <property type="match status" value="1"/>
</dbReference>
<evidence type="ECO:0000256" key="3">
    <source>
        <dbReference type="ARBA" id="ARBA00004555"/>
    </source>
</evidence>
<dbReference type="FunFam" id="3.30.1520.10:FF:000013">
    <property type="entry name" value="Putative Sorting nexin 3"/>
    <property type="match status" value="1"/>
</dbReference>
<feature type="coiled-coil region" evidence="11">
    <location>
        <begin position="538"/>
        <end position="565"/>
    </location>
</feature>
<dbReference type="PROSITE" id="PS50195">
    <property type="entry name" value="PX"/>
    <property type="match status" value="1"/>
</dbReference>
<evidence type="ECO:0000256" key="5">
    <source>
        <dbReference type="ARBA" id="ARBA00022448"/>
    </source>
</evidence>
<evidence type="ECO:0000256" key="9">
    <source>
        <dbReference type="ARBA" id="ARBA00023034"/>
    </source>
</evidence>
<accession>A0A165N0E7</accession>
<evidence type="ECO:0000259" key="13">
    <source>
        <dbReference type="PROSITE" id="PS50195"/>
    </source>
</evidence>
<dbReference type="FunCoup" id="A0A165N0E7">
    <property type="interactions" value="643"/>
</dbReference>
<feature type="compositionally biased region" description="Acidic residues" evidence="12">
    <location>
        <begin position="231"/>
        <end position="241"/>
    </location>
</feature>
<dbReference type="FunFam" id="1.20.1270.60:FF:000022">
    <property type="entry name" value="Sorting nexin 3 protein"/>
    <property type="match status" value="1"/>
</dbReference>
<feature type="compositionally biased region" description="Pro residues" evidence="12">
    <location>
        <begin position="107"/>
        <end position="130"/>
    </location>
</feature>
<dbReference type="STRING" id="1314781.A0A165N0E7"/>
<dbReference type="OrthoDB" id="271164at2759"/>
<dbReference type="InterPro" id="IPR015404">
    <property type="entry name" value="Vps5_C"/>
</dbReference>
<feature type="compositionally biased region" description="Low complexity" evidence="12">
    <location>
        <begin position="137"/>
        <end position="175"/>
    </location>
</feature>
<keyword evidence="8" id="KW-0653">Protein transport</keyword>
<dbReference type="InterPro" id="IPR036871">
    <property type="entry name" value="PX_dom_sf"/>
</dbReference>
<sequence length="628" mass="69125">MSGFDDLVHNDDNPFASPFATARPASPDPWAVYPETADYAAAREADVYPAFDDPHRPDDDDDEPIAKPAASGPVPVAADAGPLPIPEDEPEPEPAPVRRRPTVTKPASPPPPPSPAERPATPPPPTPPVEQEPEPTQPASAPASSPSHSRTASSHRASPIVSPTTSSIPTPVAVPASLHSPLDPVPSSARSYSPGLTLGAEVPGFAWGASTSQSRFINEPQPSSPPAVPQEEPEQSFEASDDDKKKEEQPTFIVSVGDPQKVGDAISAHIIYTVHTRTTSKLYRKSEFSVLRRYSDFLWLYETLSLNNPGVIVPPVPEKAPFGRFQDTFVENRRVALNRCIQKMANHPLLKDDPDLKLFLESDNFALEVKHRKDDRAGLLASIGQTLTGNRFFETDEWLENRKAYLEGLEQTLRTLAKAIDFVSKERSVVAATILEFAEAISALAASDLSAHLSNLLTMLGDVSRTSADLQTAQARDDALTLMGTANEYARLINSVRMAFASRVRSFNQWQKADAEARRVKLAHEQARRQGRIAPDRSAFALAEIAEAEKRANDTKREFEEVSKLLRTELIRFEQERIEDFKESLEEFLEGMIAKQKKLIRAWETYQEALLQRHGQNPTQRGAIVEAS</sequence>
<gene>
    <name evidence="14" type="ORF">EXIGLDRAFT_667877</name>
</gene>
<dbReference type="GO" id="GO:0042147">
    <property type="term" value="P:retrograde transport, endosome to Golgi"/>
    <property type="evidence" value="ECO:0007669"/>
    <property type="project" value="TreeGrafter"/>
</dbReference>
<dbReference type="Pfam" id="PF00787">
    <property type="entry name" value="PX"/>
    <property type="match status" value="1"/>
</dbReference>
<dbReference type="CDD" id="cd06861">
    <property type="entry name" value="PX_Vps5p"/>
    <property type="match status" value="1"/>
</dbReference>